<evidence type="ECO:0000259" key="14">
    <source>
        <dbReference type="PROSITE" id="PS51294"/>
    </source>
</evidence>
<dbReference type="InterPro" id="IPR017053">
    <property type="entry name" value="Response_reg_B-typ_pln"/>
</dbReference>
<feature type="domain" description="HTH myb-type" evidence="14">
    <location>
        <begin position="161"/>
        <end position="217"/>
    </location>
</feature>
<keyword evidence="8 11" id="KW-0010">Activator</keyword>
<dbReference type="InterPro" id="IPR006447">
    <property type="entry name" value="Myb_dom_plants"/>
</dbReference>
<evidence type="ECO:0000256" key="6">
    <source>
        <dbReference type="ARBA" id="ARBA00023015"/>
    </source>
</evidence>
<dbReference type="PIRSF" id="PIRSF036392">
    <property type="entry name" value="RR_ARR_type-B"/>
    <property type="match status" value="1"/>
</dbReference>
<protein>
    <recommendedName>
        <fullName evidence="11">Two-component response regulator</fullName>
    </recommendedName>
</protein>
<dbReference type="Proteomes" id="UP000245207">
    <property type="component" value="Unassembled WGS sequence"/>
</dbReference>
<dbReference type="AlphaFoldDB" id="A0A2U1MTQ0"/>
<dbReference type="FunFam" id="1.10.10.60:FF:000007">
    <property type="entry name" value="Two-component response regulator"/>
    <property type="match status" value="1"/>
</dbReference>
<dbReference type="InterPro" id="IPR001789">
    <property type="entry name" value="Sig_transdc_resp-reg_receiver"/>
</dbReference>
<evidence type="ECO:0000256" key="1">
    <source>
        <dbReference type="ARBA" id="ARBA00004123"/>
    </source>
</evidence>
<evidence type="ECO:0000256" key="5">
    <source>
        <dbReference type="ARBA" id="ARBA00023012"/>
    </source>
</evidence>
<keyword evidence="10 11" id="KW-0539">Nucleus</keyword>
<evidence type="ECO:0000256" key="9">
    <source>
        <dbReference type="ARBA" id="ARBA00023163"/>
    </source>
</evidence>
<dbReference type="SMART" id="SM00448">
    <property type="entry name" value="REC"/>
    <property type="match status" value="1"/>
</dbReference>
<dbReference type="SUPFAM" id="SSF46689">
    <property type="entry name" value="Homeodomain-like"/>
    <property type="match status" value="1"/>
</dbReference>
<keyword evidence="16" id="KW-1185">Reference proteome</keyword>
<feature type="domain" description="Response regulatory" evidence="13">
    <location>
        <begin position="29"/>
        <end position="144"/>
    </location>
</feature>
<evidence type="ECO:0000256" key="11">
    <source>
        <dbReference type="PIRNR" id="PIRNR036392"/>
    </source>
</evidence>
<accession>A0A2U1MTQ0</accession>
<dbReference type="OrthoDB" id="60033at2759"/>
<evidence type="ECO:0000256" key="12">
    <source>
        <dbReference type="PROSITE-ProRule" id="PRU00169"/>
    </source>
</evidence>
<dbReference type="GO" id="GO:0009736">
    <property type="term" value="P:cytokinin-activated signaling pathway"/>
    <property type="evidence" value="ECO:0007669"/>
    <property type="project" value="UniProtKB-KW"/>
</dbReference>
<feature type="modified residue" description="4-aspartylphosphate" evidence="12">
    <location>
        <position position="80"/>
    </location>
</feature>
<keyword evidence="5 11" id="KW-0902">Two-component regulatory system</keyword>
<dbReference type="STRING" id="35608.A0A2U1MTQ0"/>
<keyword evidence="9 11" id="KW-0804">Transcription</keyword>
<dbReference type="Gene3D" id="3.40.50.2300">
    <property type="match status" value="1"/>
</dbReference>
<dbReference type="Pfam" id="PF00249">
    <property type="entry name" value="Myb_DNA-binding"/>
    <property type="match status" value="1"/>
</dbReference>
<dbReference type="InterPro" id="IPR011006">
    <property type="entry name" value="CheY-like_superfamily"/>
</dbReference>
<dbReference type="InterPro" id="IPR001005">
    <property type="entry name" value="SANT/Myb"/>
</dbReference>
<dbReference type="NCBIfam" id="TIGR01557">
    <property type="entry name" value="myb_SHAQKYF"/>
    <property type="match status" value="1"/>
</dbReference>
<dbReference type="InterPro" id="IPR045279">
    <property type="entry name" value="ARR-like"/>
</dbReference>
<gene>
    <name evidence="15" type="ORF">CTI12_AA305080</name>
</gene>
<dbReference type="PANTHER" id="PTHR43874">
    <property type="entry name" value="TWO-COMPONENT RESPONSE REGULATOR"/>
    <property type="match status" value="1"/>
</dbReference>
<dbReference type="GO" id="GO:0000160">
    <property type="term" value="P:phosphorelay signal transduction system"/>
    <property type="evidence" value="ECO:0007669"/>
    <property type="project" value="UniProtKB-KW"/>
</dbReference>
<dbReference type="PROSITE" id="PS50110">
    <property type="entry name" value="RESPONSE_REGULATORY"/>
    <property type="match status" value="1"/>
</dbReference>
<comment type="similarity">
    <text evidence="2">Belongs to the ARR family. Type-B subfamily.</text>
</comment>
<comment type="subcellular location">
    <subcellularLocation>
        <location evidence="1 11">Nucleus</location>
    </subcellularLocation>
</comment>
<dbReference type="SUPFAM" id="SSF52172">
    <property type="entry name" value="CheY-like"/>
    <property type="match status" value="1"/>
</dbReference>
<sequence length="479" mass="53236">MKRENLVKKQPHEDEDDDVKVYVFPDGLRVLAVDDDSTSLMILKKMLETCKYKVTTCTRAADALSILRRDKNAYDVVLSDVHMPDRDGFKLLVDIGLEMDLPVIMMSADEKLSVVMKGVIHGACDYLIKPVGMEALRNIWQHVIRKKNEVPKDLELSTSLKPRVVWTQELHSEFVNAVNRIGYEKAVPKKILELMNIPGLTRENVASHLQKYRIYLKRIYKEHESDPNNTLLKGNPGAGYRSVASLSEQEFQALVANGHIVPAQSLAAPQPVALGRSANLSSPNSLPRIDQQSFFSFQNQTVAYGQMQNPHGHSSNISKQTNILNGIPTNMGPKQPADLQHSFTGMNSPTMIPVTHNHASRVPILPNGIINNPAVLQPTAFVKIANHRTESTGNSFLVRNSSGNFSILSTSTLQSEGYVPCYSLSNNPNQNVPHHSGLQGNIRGGYSQEEFIAFLRQVQQQQGVGHAEKTFYSLDDLPA</sequence>
<evidence type="ECO:0000256" key="2">
    <source>
        <dbReference type="ARBA" id="ARBA00006015"/>
    </source>
</evidence>
<comment type="caution">
    <text evidence="15">The sequence shown here is derived from an EMBL/GenBank/DDBJ whole genome shotgun (WGS) entry which is preliminary data.</text>
</comment>
<proteinExistence type="inferred from homology"/>
<evidence type="ECO:0000313" key="15">
    <source>
        <dbReference type="EMBL" id="PWA64628.1"/>
    </source>
</evidence>
<reference evidence="15 16" key="1">
    <citation type="journal article" date="2018" name="Mol. Plant">
        <title>The genome of Artemisia annua provides insight into the evolution of Asteraceae family and artemisinin biosynthesis.</title>
        <authorList>
            <person name="Shen Q."/>
            <person name="Zhang L."/>
            <person name="Liao Z."/>
            <person name="Wang S."/>
            <person name="Yan T."/>
            <person name="Shi P."/>
            <person name="Liu M."/>
            <person name="Fu X."/>
            <person name="Pan Q."/>
            <person name="Wang Y."/>
            <person name="Lv Z."/>
            <person name="Lu X."/>
            <person name="Zhang F."/>
            <person name="Jiang W."/>
            <person name="Ma Y."/>
            <person name="Chen M."/>
            <person name="Hao X."/>
            <person name="Li L."/>
            <person name="Tang Y."/>
            <person name="Lv G."/>
            <person name="Zhou Y."/>
            <person name="Sun X."/>
            <person name="Brodelius P.E."/>
            <person name="Rose J.K.C."/>
            <person name="Tang K."/>
        </authorList>
    </citation>
    <scope>NUCLEOTIDE SEQUENCE [LARGE SCALE GENOMIC DNA]</scope>
    <source>
        <strain evidence="16">cv. Huhao1</strain>
        <tissue evidence="15">Leaf</tissue>
    </source>
</reference>
<dbReference type="Pfam" id="PF00072">
    <property type="entry name" value="Response_reg"/>
    <property type="match status" value="1"/>
</dbReference>
<organism evidence="15 16">
    <name type="scientific">Artemisia annua</name>
    <name type="common">Sweet wormwood</name>
    <dbReference type="NCBI Taxonomy" id="35608"/>
    <lineage>
        <taxon>Eukaryota</taxon>
        <taxon>Viridiplantae</taxon>
        <taxon>Streptophyta</taxon>
        <taxon>Embryophyta</taxon>
        <taxon>Tracheophyta</taxon>
        <taxon>Spermatophyta</taxon>
        <taxon>Magnoliopsida</taxon>
        <taxon>eudicotyledons</taxon>
        <taxon>Gunneridae</taxon>
        <taxon>Pentapetalae</taxon>
        <taxon>asterids</taxon>
        <taxon>campanulids</taxon>
        <taxon>Asterales</taxon>
        <taxon>Asteraceae</taxon>
        <taxon>Asteroideae</taxon>
        <taxon>Anthemideae</taxon>
        <taxon>Artemisiinae</taxon>
        <taxon>Artemisia</taxon>
    </lineage>
</organism>
<dbReference type="GO" id="GO:0003700">
    <property type="term" value="F:DNA-binding transcription factor activity"/>
    <property type="evidence" value="ECO:0007669"/>
    <property type="project" value="UniProtKB-UniRule"/>
</dbReference>
<dbReference type="Gene3D" id="1.10.10.60">
    <property type="entry name" value="Homeodomain-like"/>
    <property type="match status" value="1"/>
</dbReference>
<evidence type="ECO:0000256" key="3">
    <source>
        <dbReference type="ARBA" id="ARBA00022553"/>
    </source>
</evidence>
<evidence type="ECO:0000313" key="16">
    <source>
        <dbReference type="Proteomes" id="UP000245207"/>
    </source>
</evidence>
<evidence type="ECO:0000256" key="10">
    <source>
        <dbReference type="ARBA" id="ARBA00023242"/>
    </source>
</evidence>
<evidence type="ECO:0000256" key="7">
    <source>
        <dbReference type="ARBA" id="ARBA00023125"/>
    </source>
</evidence>
<dbReference type="GO" id="GO:0003677">
    <property type="term" value="F:DNA binding"/>
    <property type="evidence" value="ECO:0007669"/>
    <property type="project" value="UniProtKB-KW"/>
</dbReference>
<dbReference type="PROSITE" id="PS51294">
    <property type="entry name" value="HTH_MYB"/>
    <property type="match status" value="1"/>
</dbReference>
<dbReference type="CDD" id="cd17584">
    <property type="entry name" value="REC_typeB_ARR-like"/>
    <property type="match status" value="1"/>
</dbReference>
<evidence type="ECO:0000256" key="8">
    <source>
        <dbReference type="ARBA" id="ARBA00023159"/>
    </source>
</evidence>
<dbReference type="PANTHER" id="PTHR43874:SF67">
    <property type="entry name" value="TWO-COMPONENT RESPONSE REGULATOR ARR2"/>
    <property type="match status" value="1"/>
</dbReference>
<comment type="function">
    <text evidence="11">Transcriptional activator that binds specific DNA sequence.</text>
</comment>
<keyword evidence="3 12" id="KW-0597">Phosphoprotein</keyword>
<dbReference type="InterPro" id="IPR009057">
    <property type="entry name" value="Homeodomain-like_sf"/>
</dbReference>
<evidence type="ECO:0000256" key="4">
    <source>
        <dbReference type="ARBA" id="ARBA00022864"/>
    </source>
</evidence>
<evidence type="ECO:0000259" key="13">
    <source>
        <dbReference type="PROSITE" id="PS50110"/>
    </source>
</evidence>
<name>A0A2U1MTQ0_ARTAN</name>
<keyword evidence="7 11" id="KW-0238">DNA-binding</keyword>
<dbReference type="EMBL" id="PKPP01004389">
    <property type="protein sequence ID" value="PWA64628.1"/>
    <property type="molecule type" value="Genomic_DNA"/>
</dbReference>
<keyword evidence="4" id="KW-0932">Cytokinin signaling pathway</keyword>
<dbReference type="InterPro" id="IPR017930">
    <property type="entry name" value="Myb_dom"/>
</dbReference>
<keyword evidence="6 11" id="KW-0805">Transcription regulation</keyword>
<dbReference type="GO" id="GO:0005634">
    <property type="term" value="C:nucleus"/>
    <property type="evidence" value="ECO:0007669"/>
    <property type="project" value="UniProtKB-SubCell"/>
</dbReference>